<proteinExistence type="predicted"/>
<feature type="region of interest" description="Disordered" evidence="1">
    <location>
        <begin position="1"/>
        <end position="24"/>
    </location>
</feature>
<evidence type="ECO:0008006" key="4">
    <source>
        <dbReference type="Google" id="ProtNLM"/>
    </source>
</evidence>
<dbReference type="Gene3D" id="3.40.1000.10">
    <property type="entry name" value="Mog1/PsbP, alpha/beta/alpha sandwich"/>
    <property type="match status" value="1"/>
</dbReference>
<protein>
    <recommendedName>
        <fullName evidence="4">PsbP C-terminal domain-containing protein</fullName>
    </recommendedName>
</protein>
<evidence type="ECO:0000313" key="3">
    <source>
        <dbReference type="Proteomes" id="UP001344906"/>
    </source>
</evidence>
<gene>
    <name evidence="2" type="ORF">KDH_79200</name>
</gene>
<sequence>MQHQPVPTSTPTKSIPTPTPTPEVPQQIYTNHNFSLSYPKAWTVKDKKEGRFNMITITAPGDSDDVTIFASGPLSSDLQVNLKVGMDNQIKSVSEPLTNVEDTTTSPTTTFGGLTWQQKSIRGDYTADNDTYPVYYTLWGAVHPQYGVFYIMTYSSADNQSISEEQYFQPMIQSFHFTNQPAV</sequence>
<feature type="compositionally biased region" description="Low complexity" evidence="1">
    <location>
        <begin position="7"/>
        <end position="16"/>
    </location>
</feature>
<name>A0ABQ6G8E4_9CHLR</name>
<dbReference type="EMBL" id="BSRI01000002">
    <property type="protein sequence ID" value="GLV61103.1"/>
    <property type="molecule type" value="Genomic_DNA"/>
</dbReference>
<organism evidence="2 3">
    <name type="scientific">Dictyobacter halimunensis</name>
    <dbReference type="NCBI Taxonomy" id="3026934"/>
    <lineage>
        <taxon>Bacteria</taxon>
        <taxon>Bacillati</taxon>
        <taxon>Chloroflexota</taxon>
        <taxon>Ktedonobacteria</taxon>
        <taxon>Ktedonobacterales</taxon>
        <taxon>Dictyobacteraceae</taxon>
        <taxon>Dictyobacter</taxon>
    </lineage>
</organism>
<evidence type="ECO:0000256" key="1">
    <source>
        <dbReference type="SAM" id="MobiDB-lite"/>
    </source>
</evidence>
<comment type="caution">
    <text evidence="2">The sequence shown here is derived from an EMBL/GenBank/DDBJ whole genome shotgun (WGS) entry which is preliminary data.</text>
</comment>
<reference evidence="2 3" key="1">
    <citation type="submission" date="2023-02" db="EMBL/GenBank/DDBJ databases">
        <title>Dictyobacter halimunensis sp. nov., a new member of the class Ktedonobacteria from forest soil in a geothermal area.</title>
        <authorList>
            <person name="Rachmania M.K."/>
            <person name="Ningsih F."/>
            <person name="Sakai Y."/>
            <person name="Yabe S."/>
            <person name="Yokota A."/>
            <person name="Sjamsuridzal W."/>
        </authorList>
    </citation>
    <scope>NUCLEOTIDE SEQUENCE [LARGE SCALE GENOMIC DNA]</scope>
    <source>
        <strain evidence="2 3">S3.2.2.5</strain>
    </source>
</reference>
<dbReference type="Proteomes" id="UP001344906">
    <property type="component" value="Unassembled WGS sequence"/>
</dbReference>
<evidence type="ECO:0000313" key="2">
    <source>
        <dbReference type="EMBL" id="GLV61103.1"/>
    </source>
</evidence>
<accession>A0ABQ6G8E4</accession>
<keyword evidence="3" id="KW-1185">Reference proteome</keyword>